<proteinExistence type="predicted"/>
<gene>
    <name evidence="1" type="ORF">UFOVP757_39</name>
</gene>
<organism evidence="1">
    <name type="scientific">uncultured Caudovirales phage</name>
    <dbReference type="NCBI Taxonomy" id="2100421"/>
    <lineage>
        <taxon>Viruses</taxon>
        <taxon>Duplodnaviria</taxon>
        <taxon>Heunggongvirae</taxon>
        <taxon>Uroviricota</taxon>
        <taxon>Caudoviricetes</taxon>
        <taxon>Peduoviridae</taxon>
        <taxon>Maltschvirus</taxon>
        <taxon>Maltschvirus maltsch</taxon>
    </lineage>
</organism>
<protein>
    <submittedName>
        <fullName evidence="1">Uncharacterized protein</fullName>
    </submittedName>
</protein>
<accession>A0A6J7X8Q0</accession>
<evidence type="ECO:0000313" key="1">
    <source>
        <dbReference type="EMBL" id="CAB5226093.1"/>
    </source>
</evidence>
<dbReference type="EMBL" id="LR798355">
    <property type="protein sequence ID" value="CAB5226093.1"/>
    <property type="molecule type" value="Genomic_DNA"/>
</dbReference>
<reference evidence="1" key="1">
    <citation type="submission" date="2020-05" db="EMBL/GenBank/DDBJ databases">
        <authorList>
            <person name="Chiriac C."/>
            <person name="Salcher M."/>
            <person name="Ghai R."/>
            <person name="Kavagutti S V."/>
        </authorList>
    </citation>
    <scope>NUCLEOTIDE SEQUENCE</scope>
</reference>
<name>A0A6J7X8Q0_9CAUD</name>
<sequence length="130" mass="14418">MDKNVNGIGMLQLFADFSARGKRTISELVQREDFEYLVSDPVVFTTFVNARLEERFIRIRHNKETKVDVSLGNPHVFDVVPTVTPCIDKAFFTTDAIGILSWLEGAICVSSILGGAISELNDLDVVGKVK</sequence>